<reference evidence="2 3" key="1">
    <citation type="submission" date="2019-05" db="EMBL/GenBank/DDBJ databases">
        <title>Mikania micrantha, genome provides insights into the molecular mechanism of rapid growth.</title>
        <authorList>
            <person name="Liu B."/>
        </authorList>
    </citation>
    <scope>NUCLEOTIDE SEQUENCE [LARGE SCALE GENOMIC DNA]</scope>
    <source>
        <strain evidence="2">NLD-2019</strain>
        <tissue evidence="2">Leaf</tissue>
    </source>
</reference>
<feature type="transmembrane region" description="Helical" evidence="1">
    <location>
        <begin position="42"/>
        <end position="63"/>
    </location>
</feature>
<feature type="transmembrane region" description="Helical" evidence="1">
    <location>
        <begin position="75"/>
        <end position="92"/>
    </location>
</feature>
<evidence type="ECO:0000313" key="2">
    <source>
        <dbReference type="EMBL" id="KAD2054438.1"/>
    </source>
</evidence>
<dbReference type="Proteomes" id="UP000326396">
    <property type="component" value="Unassembled WGS sequence"/>
</dbReference>
<keyword evidence="1" id="KW-0812">Transmembrane</keyword>
<dbReference type="AlphaFoldDB" id="A0A5N6LJE6"/>
<evidence type="ECO:0000313" key="3">
    <source>
        <dbReference type="Proteomes" id="UP000326396"/>
    </source>
</evidence>
<keyword evidence="1" id="KW-1133">Transmembrane helix</keyword>
<dbReference type="EMBL" id="SZYD01000211">
    <property type="protein sequence ID" value="KAD2054438.1"/>
    <property type="molecule type" value="Genomic_DNA"/>
</dbReference>
<accession>A0A5N6LJE6</accession>
<proteinExistence type="predicted"/>
<keyword evidence="3" id="KW-1185">Reference proteome</keyword>
<protein>
    <submittedName>
        <fullName evidence="2">Uncharacterized protein</fullName>
    </submittedName>
</protein>
<keyword evidence="1" id="KW-0472">Membrane</keyword>
<evidence type="ECO:0000256" key="1">
    <source>
        <dbReference type="SAM" id="Phobius"/>
    </source>
</evidence>
<feature type="transmembrane region" description="Helical" evidence="1">
    <location>
        <begin position="112"/>
        <end position="143"/>
    </location>
</feature>
<comment type="caution">
    <text evidence="2">The sequence shown here is derived from an EMBL/GenBank/DDBJ whole genome shotgun (WGS) entry which is preliminary data.</text>
</comment>
<organism evidence="2 3">
    <name type="scientific">Mikania micrantha</name>
    <name type="common">bitter vine</name>
    <dbReference type="NCBI Taxonomy" id="192012"/>
    <lineage>
        <taxon>Eukaryota</taxon>
        <taxon>Viridiplantae</taxon>
        <taxon>Streptophyta</taxon>
        <taxon>Embryophyta</taxon>
        <taxon>Tracheophyta</taxon>
        <taxon>Spermatophyta</taxon>
        <taxon>Magnoliopsida</taxon>
        <taxon>eudicotyledons</taxon>
        <taxon>Gunneridae</taxon>
        <taxon>Pentapetalae</taxon>
        <taxon>asterids</taxon>
        <taxon>campanulids</taxon>
        <taxon>Asterales</taxon>
        <taxon>Asteraceae</taxon>
        <taxon>Asteroideae</taxon>
        <taxon>Heliantheae alliance</taxon>
        <taxon>Eupatorieae</taxon>
        <taxon>Mikania</taxon>
    </lineage>
</organism>
<name>A0A5N6LJE6_9ASTR</name>
<sequence length="191" mass="21471">MGTLGRPAYTIGFWIGETSQAMDCPGSRLQGNNFFKEQHMHVALYAAYIGIMGILETTIPQMIELTPENKTKMGISLATLVLNFVDGLWVLSQTDATQHNDWKASMFKLTGILSLYFAFSMLIPIQWLTCLGAVIICTIVTCIESRYMSQLIYNWSRPKMTFVMNYVIEKFNILFLKDSDATARVAGDNAV</sequence>
<gene>
    <name evidence="2" type="ORF">E3N88_41946</name>
</gene>